<dbReference type="Proteomes" id="UP000190166">
    <property type="component" value="Unassembled WGS sequence"/>
</dbReference>
<dbReference type="PROSITE" id="PS50977">
    <property type="entry name" value="HTH_TETR_2"/>
    <property type="match status" value="1"/>
</dbReference>
<dbReference type="Gene3D" id="1.10.357.10">
    <property type="entry name" value="Tetracycline Repressor, domain 2"/>
    <property type="match status" value="1"/>
</dbReference>
<dbReference type="SUPFAM" id="SSF46689">
    <property type="entry name" value="Homeodomain-like"/>
    <property type="match status" value="1"/>
</dbReference>
<dbReference type="STRING" id="393003.SAMN05660461_5447"/>
<dbReference type="PRINTS" id="PR00455">
    <property type="entry name" value="HTHTETR"/>
</dbReference>
<protein>
    <submittedName>
        <fullName evidence="4">Transcriptional regulator, TetR family</fullName>
    </submittedName>
</protein>
<organism evidence="4 5">
    <name type="scientific">Chitinophaga ginsengisegetis</name>
    <dbReference type="NCBI Taxonomy" id="393003"/>
    <lineage>
        <taxon>Bacteria</taxon>
        <taxon>Pseudomonadati</taxon>
        <taxon>Bacteroidota</taxon>
        <taxon>Chitinophagia</taxon>
        <taxon>Chitinophagales</taxon>
        <taxon>Chitinophagaceae</taxon>
        <taxon>Chitinophaga</taxon>
    </lineage>
</organism>
<dbReference type="PANTHER" id="PTHR43479">
    <property type="entry name" value="ACREF/ENVCD OPERON REPRESSOR-RELATED"/>
    <property type="match status" value="1"/>
</dbReference>
<dbReference type="SUPFAM" id="SSF48498">
    <property type="entry name" value="Tetracyclin repressor-like, C-terminal domain"/>
    <property type="match status" value="1"/>
</dbReference>
<dbReference type="InterPro" id="IPR009057">
    <property type="entry name" value="Homeodomain-like_sf"/>
</dbReference>
<dbReference type="PANTHER" id="PTHR43479:SF11">
    <property type="entry name" value="ACREF_ENVCD OPERON REPRESSOR-RELATED"/>
    <property type="match status" value="1"/>
</dbReference>
<evidence type="ECO:0000256" key="2">
    <source>
        <dbReference type="PROSITE-ProRule" id="PRU00335"/>
    </source>
</evidence>
<dbReference type="Pfam" id="PF00440">
    <property type="entry name" value="TetR_N"/>
    <property type="match status" value="1"/>
</dbReference>
<proteinExistence type="predicted"/>
<keyword evidence="1 2" id="KW-0238">DNA-binding</keyword>
<evidence type="ECO:0000313" key="5">
    <source>
        <dbReference type="Proteomes" id="UP000190166"/>
    </source>
</evidence>
<feature type="domain" description="HTH tetR-type" evidence="3">
    <location>
        <begin position="2"/>
        <end position="62"/>
    </location>
</feature>
<dbReference type="GO" id="GO:0003677">
    <property type="term" value="F:DNA binding"/>
    <property type="evidence" value="ECO:0007669"/>
    <property type="project" value="UniProtKB-UniRule"/>
</dbReference>
<evidence type="ECO:0000259" key="3">
    <source>
        <dbReference type="PROSITE" id="PS50977"/>
    </source>
</evidence>
<evidence type="ECO:0000256" key="1">
    <source>
        <dbReference type="ARBA" id="ARBA00023125"/>
    </source>
</evidence>
<dbReference type="InterPro" id="IPR001647">
    <property type="entry name" value="HTH_TetR"/>
</dbReference>
<dbReference type="EMBL" id="FUZZ01000005">
    <property type="protein sequence ID" value="SKD09558.1"/>
    <property type="molecule type" value="Genomic_DNA"/>
</dbReference>
<dbReference type="InterPro" id="IPR036271">
    <property type="entry name" value="Tet_transcr_reg_TetR-rel_C_sf"/>
</dbReference>
<evidence type="ECO:0000313" key="4">
    <source>
        <dbReference type="EMBL" id="SKD09558.1"/>
    </source>
</evidence>
<gene>
    <name evidence="4" type="ORF">SAMN05660461_5447</name>
</gene>
<reference evidence="4 5" key="1">
    <citation type="submission" date="2017-02" db="EMBL/GenBank/DDBJ databases">
        <authorList>
            <person name="Peterson S.W."/>
        </authorList>
    </citation>
    <scope>NUCLEOTIDE SEQUENCE [LARGE SCALE GENOMIC DNA]</scope>
    <source>
        <strain evidence="4 5">DSM 18108</strain>
    </source>
</reference>
<dbReference type="InterPro" id="IPR050624">
    <property type="entry name" value="HTH-type_Tx_Regulator"/>
</dbReference>
<name>A0A1T5PAZ1_9BACT</name>
<accession>A0A1T5PAZ1</accession>
<dbReference type="RefSeq" id="WP_079472717.1">
    <property type="nucleotide sequence ID" value="NZ_FUZZ01000005.1"/>
</dbReference>
<feature type="DNA-binding region" description="H-T-H motif" evidence="2">
    <location>
        <begin position="25"/>
        <end position="44"/>
    </location>
</feature>
<keyword evidence="5" id="KW-1185">Reference proteome</keyword>
<sequence>MNDSRELILNTSLKLFLQKSFKEVTMKEIVTETGMSKGAFYHYFSSKEQVFEEVIRFFYGDIMSVDYNSFSQNSLREFYHDYLNHVGKQMKVAKYVLGANDGNAFNSNHYLLIFDALKILPDFKAHLLERQKEELRSWVEIIKTAKKKGEIKSAMADATIARLFIFSGDGMGINYIIADTLDKTKKELQVLWDGLYTTLKP</sequence>
<dbReference type="AlphaFoldDB" id="A0A1T5PAZ1"/>